<accession>A0A0F3N8M1</accession>
<gene>
    <name evidence="1" type="ORF">APHMUC_1073</name>
</gene>
<protein>
    <submittedName>
        <fullName evidence="1">Uncharacterized protein</fullName>
    </submittedName>
</protein>
<dbReference type="PATRIC" id="fig|1359152.3.peg.1128"/>
<dbReference type="EMBL" id="LANV01000001">
    <property type="protein sequence ID" value="KJV64433.1"/>
    <property type="molecule type" value="Genomic_DNA"/>
</dbReference>
<comment type="caution">
    <text evidence="1">The sequence shown here is derived from an EMBL/GenBank/DDBJ whole genome shotgun (WGS) entry which is preliminary data.</text>
</comment>
<dbReference type="Proteomes" id="UP000033441">
    <property type="component" value="Unassembled WGS sequence"/>
</dbReference>
<sequence length="50" mass="5887">MGNYDDVHSACAVKAHYNLISWDFWDHYQAPGLCQDKLSKISFHMLWEIT</sequence>
<dbReference type="AlphaFoldDB" id="A0A0F3N8M1"/>
<evidence type="ECO:0000313" key="2">
    <source>
        <dbReference type="Proteomes" id="UP000033441"/>
    </source>
</evidence>
<name>A0A0F3N8M1_ANAPH</name>
<evidence type="ECO:0000313" key="1">
    <source>
        <dbReference type="EMBL" id="KJV64433.1"/>
    </source>
</evidence>
<reference evidence="1 2" key="1">
    <citation type="submission" date="2015-02" db="EMBL/GenBank/DDBJ databases">
        <title>Genome Sequencing of Rickettsiales.</title>
        <authorList>
            <person name="Daugherty S.C."/>
            <person name="Su Q."/>
            <person name="Abolude K."/>
            <person name="Beier-Sexton M."/>
            <person name="Carlyon J.A."/>
            <person name="Carter R."/>
            <person name="Day N.P."/>
            <person name="Dumler S.J."/>
            <person name="Dyachenko V."/>
            <person name="Godinez A."/>
            <person name="Kurtti T.J."/>
            <person name="Lichay M."/>
            <person name="Mullins K.E."/>
            <person name="Ott S."/>
            <person name="Pappas-Brown V."/>
            <person name="Paris D.H."/>
            <person name="Patel P."/>
            <person name="Richards A.L."/>
            <person name="Sadzewicz L."/>
            <person name="Sears K."/>
            <person name="Seidman D."/>
            <person name="Sengamalay N."/>
            <person name="Stenos J."/>
            <person name="Tallon L.J."/>
            <person name="Vincent G."/>
            <person name="Fraser C.M."/>
            <person name="Munderloh U."/>
            <person name="Dunning-Hotopp J.C."/>
        </authorList>
    </citation>
    <scope>NUCLEOTIDE SEQUENCE [LARGE SCALE GENOMIC DNA]</scope>
    <source>
        <strain evidence="1 2">ApMUC09</strain>
    </source>
</reference>
<organism evidence="1 2">
    <name type="scientific">Anaplasma phagocytophilum str. ApMUC09</name>
    <dbReference type="NCBI Taxonomy" id="1359152"/>
    <lineage>
        <taxon>Bacteria</taxon>
        <taxon>Pseudomonadati</taxon>
        <taxon>Pseudomonadota</taxon>
        <taxon>Alphaproteobacteria</taxon>
        <taxon>Rickettsiales</taxon>
        <taxon>Anaplasmataceae</taxon>
        <taxon>Anaplasma</taxon>
        <taxon>phagocytophilum group</taxon>
    </lineage>
</organism>
<proteinExistence type="predicted"/>